<dbReference type="PATRIC" id="fig|476652.3.peg.3599"/>
<dbReference type="InterPro" id="IPR002316">
    <property type="entry name" value="Pro-tRNA-ligase_IIa"/>
</dbReference>
<keyword evidence="5 10" id="KW-0547">Nucleotide-binding</keyword>
<evidence type="ECO:0000256" key="1">
    <source>
        <dbReference type="ARBA" id="ARBA00004496"/>
    </source>
</evidence>
<dbReference type="GO" id="GO:0006433">
    <property type="term" value="P:prolyl-tRNA aminoacylation"/>
    <property type="evidence" value="ECO:0007669"/>
    <property type="project" value="UniProtKB-UniRule"/>
</dbReference>
<evidence type="ECO:0000313" key="13">
    <source>
        <dbReference type="Proteomes" id="UP000036356"/>
    </source>
</evidence>
<organism evidence="12 13">
    <name type="scientific">Desulfosporosinus acididurans</name>
    <dbReference type="NCBI Taxonomy" id="476652"/>
    <lineage>
        <taxon>Bacteria</taxon>
        <taxon>Bacillati</taxon>
        <taxon>Bacillota</taxon>
        <taxon>Clostridia</taxon>
        <taxon>Eubacteriales</taxon>
        <taxon>Desulfitobacteriaceae</taxon>
        <taxon>Desulfosporosinus</taxon>
    </lineage>
</organism>
<keyword evidence="6 10" id="KW-0067">ATP-binding</keyword>
<dbReference type="AlphaFoldDB" id="A0A0J1IJ54"/>
<dbReference type="PROSITE" id="PS50862">
    <property type="entry name" value="AA_TRNA_LIGASE_II"/>
    <property type="match status" value="1"/>
</dbReference>
<dbReference type="GO" id="GO:0002161">
    <property type="term" value="F:aminoacyl-tRNA deacylase activity"/>
    <property type="evidence" value="ECO:0007669"/>
    <property type="project" value="InterPro"/>
</dbReference>
<dbReference type="Gene3D" id="3.90.960.10">
    <property type="entry name" value="YbaK/aminoacyl-tRNA synthetase-associated domain"/>
    <property type="match status" value="1"/>
</dbReference>
<keyword evidence="4 10" id="KW-0436">Ligase</keyword>
<dbReference type="InterPro" id="IPR045864">
    <property type="entry name" value="aa-tRNA-synth_II/BPL/LPL"/>
</dbReference>
<name>A0A0J1IJ54_9FIRM</name>
<comment type="subunit">
    <text evidence="2 10">Homodimer.</text>
</comment>
<dbReference type="STRING" id="476652.DEAC_c34100"/>
<sequence>MRVSQLLNPTLREVPAEAEIISHQLMLRAGLIRKSAAGVYTYLPLGLRVLKKIEAIVRQEMDSKGGQEVLMPIMQPAELWQESGRWDVYGEEMFRLKDRHQREFCLGPTHEEIITDLIRGEIRSYKQLPILLYQIQNKYRDERRPRFGLMRGREFIMKDLYSFDRDEAGLDVSYQKMYDAYCRIFSRCGLAYRPVEADAGAIGGTGGTHEFMVLADSGENSVVYCPDCNYAANVEKAECRPQPVEAKAEKGERQLVHTPKVKTIDEASDFLKIPATSFIKSLLYQGDDKLFLVLVRGDREANEIKINNALGGFISLQLASPETVKKLLGCAPGSVGPVEVPPSLLVIADQEVSLMEYAVCGANKDDYHLVGINLKTELRIDQIHDLRTIVPGEACPNCRASLKEARGIEVGQVFKLGTKYSKALGATFLDENGVEKPCVMGCYGVGVSRTMASAIEQNYDESGIIWPIPIAPYHCILVPVSTKDTQVVEAAEKLYQELQSLGVEVILDDRDERAGVKFKDADLVGYPLRITIGSKTLANGQVELKERKGGDTRLVSLNDTAGQVKAIIEKGMSF</sequence>
<evidence type="ECO:0000256" key="8">
    <source>
        <dbReference type="ARBA" id="ARBA00023146"/>
    </source>
</evidence>
<dbReference type="InterPro" id="IPR004154">
    <property type="entry name" value="Anticodon-bd"/>
</dbReference>
<proteinExistence type="inferred from homology"/>
<dbReference type="PANTHER" id="PTHR42753:SF2">
    <property type="entry name" value="PROLINE--TRNA LIGASE"/>
    <property type="match status" value="1"/>
</dbReference>
<dbReference type="InterPro" id="IPR036754">
    <property type="entry name" value="YbaK/aa-tRNA-synt-asso_dom_sf"/>
</dbReference>
<evidence type="ECO:0000256" key="10">
    <source>
        <dbReference type="HAMAP-Rule" id="MF_01569"/>
    </source>
</evidence>
<dbReference type="InterPro" id="IPR036621">
    <property type="entry name" value="Anticodon-bd_dom_sf"/>
</dbReference>
<dbReference type="InterPro" id="IPR002314">
    <property type="entry name" value="aa-tRNA-synt_IIb"/>
</dbReference>
<keyword evidence="7 10" id="KW-0648">Protein biosynthesis</keyword>
<dbReference type="EC" id="6.1.1.15" evidence="10"/>
<evidence type="ECO:0000256" key="7">
    <source>
        <dbReference type="ARBA" id="ARBA00022917"/>
    </source>
</evidence>
<reference evidence="12 13" key="1">
    <citation type="submission" date="2015-06" db="EMBL/GenBank/DDBJ databases">
        <title>Draft genome of the moderately acidophilic sulfate reducer Candidatus Desulfosporosinus acididurans strain M1.</title>
        <authorList>
            <person name="Poehlein A."/>
            <person name="Petzsch P."/>
            <person name="Johnson B.D."/>
            <person name="Schloemann M."/>
            <person name="Daniel R."/>
            <person name="Muehling M."/>
        </authorList>
    </citation>
    <scope>NUCLEOTIDE SEQUENCE [LARGE SCALE GENOMIC DNA]</scope>
    <source>
        <strain evidence="12 13">M1</strain>
    </source>
</reference>
<dbReference type="FunFam" id="3.30.930.10:FF:000066">
    <property type="entry name" value="Proline--tRNA ligase"/>
    <property type="match status" value="1"/>
</dbReference>
<dbReference type="CDD" id="cd00779">
    <property type="entry name" value="ProRS_core_prok"/>
    <property type="match status" value="1"/>
</dbReference>
<comment type="domain">
    <text evidence="10">Consists of three domains: the N-terminal catalytic domain, the editing domain and the C-terminal anticodon-binding domain.</text>
</comment>
<comment type="subcellular location">
    <subcellularLocation>
        <location evidence="1 10">Cytoplasm</location>
    </subcellularLocation>
</comment>
<comment type="catalytic activity">
    <reaction evidence="9 10">
        <text>tRNA(Pro) + L-proline + ATP = L-prolyl-tRNA(Pro) + AMP + diphosphate</text>
        <dbReference type="Rhea" id="RHEA:14305"/>
        <dbReference type="Rhea" id="RHEA-COMP:9700"/>
        <dbReference type="Rhea" id="RHEA-COMP:9702"/>
        <dbReference type="ChEBI" id="CHEBI:30616"/>
        <dbReference type="ChEBI" id="CHEBI:33019"/>
        <dbReference type="ChEBI" id="CHEBI:60039"/>
        <dbReference type="ChEBI" id="CHEBI:78442"/>
        <dbReference type="ChEBI" id="CHEBI:78532"/>
        <dbReference type="ChEBI" id="CHEBI:456215"/>
        <dbReference type="EC" id="6.1.1.15"/>
    </reaction>
</comment>
<dbReference type="GO" id="GO:0016740">
    <property type="term" value="F:transferase activity"/>
    <property type="evidence" value="ECO:0007669"/>
    <property type="project" value="UniProtKB-ARBA"/>
</dbReference>
<comment type="similarity">
    <text evidence="10">Belongs to the class-II aminoacyl-tRNA synthetase family. ProS type 1 subfamily.</text>
</comment>
<dbReference type="InterPro" id="IPR007214">
    <property type="entry name" value="YbaK/aa-tRNA-synth-assoc-dom"/>
</dbReference>
<dbReference type="Pfam" id="PF00587">
    <property type="entry name" value="tRNA-synt_2b"/>
    <property type="match status" value="1"/>
</dbReference>
<dbReference type="Proteomes" id="UP000036356">
    <property type="component" value="Unassembled WGS sequence"/>
</dbReference>
<keyword evidence="3 10" id="KW-0963">Cytoplasm</keyword>
<dbReference type="InterPro" id="IPR006195">
    <property type="entry name" value="aa-tRNA-synth_II"/>
</dbReference>
<comment type="function">
    <text evidence="10">Catalyzes the attachment of proline to tRNA(Pro) in a two-step reaction: proline is first activated by ATP to form Pro-AMP and then transferred to the acceptor end of tRNA(Pro). As ProRS can inadvertently accommodate and process non-cognate amino acids such as alanine and cysteine, to avoid such errors it has two additional distinct editing activities against alanine. One activity is designated as 'pretransfer' editing and involves the tRNA(Pro)-independent hydrolysis of activated Ala-AMP. The other activity is designated 'posttransfer' editing and involves deacylation of mischarged Ala-tRNA(Pro). The misacylated Cys-tRNA(Pro) is not edited by ProRS.</text>
</comment>
<dbReference type="SUPFAM" id="SSF55826">
    <property type="entry name" value="YbaK/ProRS associated domain"/>
    <property type="match status" value="1"/>
</dbReference>
<dbReference type="GO" id="GO:0005829">
    <property type="term" value="C:cytosol"/>
    <property type="evidence" value="ECO:0007669"/>
    <property type="project" value="TreeGrafter"/>
</dbReference>
<gene>
    <name evidence="12" type="primary">proS_2</name>
    <name evidence="10" type="synonym">proS</name>
    <name evidence="12" type="ORF">DEAC_c34100</name>
</gene>
<comment type="caution">
    <text evidence="12">The sequence shown here is derived from an EMBL/GenBank/DDBJ whole genome shotgun (WGS) entry which is preliminary data.</text>
</comment>
<dbReference type="PANTHER" id="PTHR42753">
    <property type="entry name" value="MITOCHONDRIAL RIBOSOME PROTEIN L39/PROLYL-TRNA LIGASE FAMILY MEMBER"/>
    <property type="match status" value="1"/>
</dbReference>
<dbReference type="PRINTS" id="PR01046">
    <property type="entry name" value="TRNASYNTHPRO"/>
</dbReference>
<dbReference type="Gene3D" id="3.30.930.10">
    <property type="entry name" value="Bira Bifunctional Protein, Domain 2"/>
    <property type="match status" value="2"/>
</dbReference>
<dbReference type="HAMAP" id="MF_01569">
    <property type="entry name" value="Pro_tRNA_synth_type1"/>
    <property type="match status" value="1"/>
</dbReference>
<keyword evidence="8 10" id="KW-0030">Aminoacyl-tRNA synthetase</keyword>
<keyword evidence="13" id="KW-1185">Reference proteome</keyword>
<evidence type="ECO:0000256" key="5">
    <source>
        <dbReference type="ARBA" id="ARBA00022741"/>
    </source>
</evidence>
<evidence type="ECO:0000256" key="4">
    <source>
        <dbReference type="ARBA" id="ARBA00022598"/>
    </source>
</evidence>
<evidence type="ECO:0000259" key="11">
    <source>
        <dbReference type="PROSITE" id="PS50862"/>
    </source>
</evidence>
<dbReference type="NCBIfam" id="TIGR00409">
    <property type="entry name" value="proS_fam_II"/>
    <property type="match status" value="1"/>
</dbReference>
<dbReference type="GO" id="GO:0005524">
    <property type="term" value="F:ATP binding"/>
    <property type="evidence" value="ECO:0007669"/>
    <property type="project" value="UniProtKB-UniRule"/>
</dbReference>
<dbReference type="SUPFAM" id="SSF55681">
    <property type="entry name" value="Class II aaRS and biotin synthetases"/>
    <property type="match status" value="1"/>
</dbReference>
<dbReference type="Pfam" id="PF03129">
    <property type="entry name" value="HGTP_anticodon"/>
    <property type="match status" value="1"/>
</dbReference>
<dbReference type="RefSeq" id="WP_047811206.1">
    <property type="nucleotide sequence ID" value="NZ_LDZY01000012.1"/>
</dbReference>
<dbReference type="Gene3D" id="3.40.50.800">
    <property type="entry name" value="Anticodon-binding domain"/>
    <property type="match status" value="1"/>
</dbReference>
<evidence type="ECO:0000256" key="6">
    <source>
        <dbReference type="ARBA" id="ARBA00022840"/>
    </source>
</evidence>
<evidence type="ECO:0000256" key="2">
    <source>
        <dbReference type="ARBA" id="ARBA00011738"/>
    </source>
</evidence>
<dbReference type="InterPro" id="IPR044140">
    <property type="entry name" value="ProRS_anticodon_short"/>
</dbReference>
<dbReference type="SUPFAM" id="SSF52954">
    <property type="entry name" value="Class II aaRS ABD-related"/>
    <property type="match status" value="1"/>
</dbReference>
<evidence type="ECO:0000256" key="3">
    <source>
        <dbReference type="ARBA" id="ARBA00022490"/>
    </source>
</evidence>
<evidence type="ECO:0000256" key="9">
    <source>
        <dbReference type="ARBA" id="ARBA00047671"/>
    </source>
</evidence>
<dbReference type="CDD" id="cd00861">
    <property type="entry name" value="ProRS_anticodon_short"/>
    <property type="match status" value="1"/>
</dbReference>
<dbReference type="Pfam" id="PF04073">
    <property type="entry name" value="tRNA_edit"/>
    <property type="match status" value="1"/>
</dbReference>
<dbReference type="PIRSF" id="PIRSF001535">
    <property type="entry name" value="ProRS_1"/>
    <property type="match status" value="1"/>
</dbReference>
<dbReference type="InterPro" id="IPR023717">
    <property type="entry name" value="Pro-tRNA-Synthase_IIa_type1"/>
</dbReference>
<dbReference type="CDD" id="cd04334">
    <property type="entry name" value="ProRS-INS"/>
    <property type="match status" value="1"/>
</dbReference>
<dbReference type="InterPro" id="IPR004500">
    <property type="entry name" value="Pro-tRNA-synth_IIa_bac-type"/>
</dbReference>
<dbReference type="GO" id="GO:0140096">
    <property type="term" value="F:catalytic activity, acting on a protein"/>
    <property type="evidence" value="ECO:0007669"/>
    <property type="project" value="UniProtKB-ARBA"/>
</dbReference>
<accession>A0A0J1IJ54</accession>
<dbReference type="GO" id="GO:0004827">
    <property type="term" value="F:proline-tRNA ligase activity"/>
    <property type="evidence" value="ECO:0007669"/>
    <property type="project" value="UniProtKB-UniRule"/>
</dbReference>
<dbReference type="EMBL" id="LDZY01000012">
    <property type="protein sequence ID" value="KLU64766.1"/>
    <property type="molecule type" value="Genomic_DNA"/>
</dbReference>
<feature type="domain" description="Aminoacyl-transfer RNA synthetases class-II family profile" evidence="11">
    <location>
        <begin position="38"/>
        <end position="467"/>
    </location>
</feature>
<evidence type="ECO:0000313" key="12">
    <source>
        <dbReference type="EMBL" id="KLU64766.1"/>
    </source>
</evidence>
<protein>
    <recommendedName>
        <fullName evidence="10">Proline--tRNA ligase</fullName>
        <ecNumber evidence="10">6.1.1.15</ecNumber>
    </recommendedName>
    <alternativeName>
        <fullName evidence="10">Prolyl-tRNA synthetase</fullName>
        <shortName evidence="10">ProRS</shortName>
    </alternativeName>
</protein>
<dbReference type="InterPro" id="IPR050062">
    <property type="entry name" value="Pro-tRNA_synthetase"/>
</dbReference>
<dbReference type="InterPro" id="IPR033730">
    <property type="entry name" value="ProRS_core_prok"/>
</dbReference>
<dbReference type="NCBIfam" id="NF006625">
    <property type="entry name" value="PRK09194.1"/>
    <property type="match status" value="1"/>
</dbReference>